<reference evidence="1" key="2">
    <citation type="journal article" date="2015" name="Data Brief">
        <title>Shoot transcriptome of the giant reed, Arundo donax.</title>
        <authorList>
            <person name="Barrero R.A."/>
            <person name="Guerrero F.D."/>
            <person name="Moolhuijzen P."/>
            <person name="Goolsby J.A."/>
            <person name="Tidwell J."/>
            <person name="Bellgard S.E."/>
            <person name="Bellgard M.I."/>
        </authorList>
    </citation>
    <scope>NUCLEOTIDE SEQUENCE</scope>
    <source>
        <tissue evidence="1">Shoot tissue taken approximately 20 cm above the soil surface</tissue>
    </source>
</reference>
<name>A0A0A9GLN2_ARUDO</name>
<accession>A0A0A9GLN2</accession>
<reference evidence="1" key="1">
    <citation type="submission" date="2014-09" db="EMBL/GenBank/DDBJ databases">
        <authorList>
            <person name="Magalhaes I.L.F."/>
            <person name="Oliveira U."/>
            <person name="Santos F.R."/>
            <person name="Vidigal T.H.D.A."/>
            <person name="Brescovit A.D."/>
            <person name="Santos A.J."/>
        </authorList>
    </citation>
    <scope>NUCLEOTIDE SEQUENCE</scope>
    <source>
        <tissue evidence="1">Shoot tissue taken approximately 20 cm above the soil surface</tissue>
    </source>
</reference>
<proteinExistence type="predicted"/>
<dbReference type="AlphaFoldDB" id="A0A0A9GLN2"/>
<sequence>MSLLWQWSYEVLGRTGQGIFCVGFHTFQGLVELPVAAAGRPDGLVVLRGSLRRLRRRGRREMRRRRRFATVSGAGSFEPPEELGPAGVASRRDAWLGRARAGAPRRLRLGRGRGGAHAYARAAR</sequence>
<organism evidence="1">
    <name type="scientific">Arundo donax</name>
    <name type="common">Giant reed</name>
    <name type="synonym">Donax arundinaceus</name>
    <dbReference type="NCBI Taxonomy" id="35708"/>
    <lineage>
        <taxon>Eukaryota</taxon>
        <taxon>Viridiplantae</taxon>
        <taxon>Streptophyta</taxon>
        <taxon>Embryophyta</taxon>
        <taxon>Tracheophyta</taxon>
        <taxon>Spermatophyta</taxon>
        <taxon>Magnoliopsida</taxon>
        <taxon>Liliopsida</taxon>
        <taxon>Poales</taxon>
        <taxon>Poaceae</taxon>
        <taxon>PACMAD clade</taxon>
        <taxon>Arundinoideae</taxon>
        <taxon>Arundineae</taxon>
        <taxon>Arundo</taxon>
    </lineage>
</organism>
<protein>
    <submittedName>
        <fullName evidence="1">Uncharacterized protein</fullName>
    </submittedName>
</protein>
<evidence type="ECO:0000313" key="1">
    <source>
        <dbReference type="EMBL" id="JAE26020.1"/>
    </source>
</evidence>
<dbReference type="EMBL" id="GBRH01171876">
    <property type="protein sequence ID" value="JAE26020.1"/>
    <property type="molecule type" value="Transcribed_RNA"/>
</dbReference>